<reference evidence="1 2" key="1">
    <citation type="journal article" date="2019" name="Sci. Rep.">
        <title>Orb-weaving spider Araneus ventricosus genome elucidates the spidroin gene catalogue.</title>
        <authorList>
            <person name="Kono N."/>
            <person name="Nakamura H."/>
            <person name="Ohtoshi R."/>
            <person name="Moran D.A.P."/>
            <person name="Shinohara A."/>
            <person name="Yoshida Y."/>
            <person name="Fujiwara M."/>
            <person name="Mori M."/>
            <person name="Tomita M."/>
            <person name="Arakawa K."/>
        </authorList>
    </citation>
    <scope>NUCLEOTIDE SEQUENCE [LARGE SCALE GENOMIC DNA]</scope>
</reference>
<dbReference type="OrthoDB" id="616263at2759"/>
<comment type="caution">
    <text evidence="1">The sequence shown here is derived from an EMBL/GenBank/DDBJ whole genome shotgun (WGS) entry which is preliminary data.</text>
</comment>
<dbReference type="Gene3D" id="3.30.420.10">
    <property type="entry name" value="Ribonuclease H-like superfamily/Ribonuclease H"/>
    <property type="match status" value="1"/>
</dbReference>
<evidence type="ECO:0000313" key="2">
    <source>
        <dbReference type="Proteomes" id="UP000499080"/>
    </source>
</evidence>
<sequence>MQDSIQQGTQKNTFVAWDRINWITLLQPRSCPIRLSPFSYFEVSTIGRRFRSNEEVRHVVKNFLRSLGTDFSQKCFLKLISRYDKFIYVGGEYVEKIAKGLYFVMPLYVSVCNKASL</sequence>
<proteinExistence type="predicted"/>
<accession>A0A4Y2JTR5</accession>
<keyword evidence="2" id="KW-1185">Reference proteome</keyword>
<evidence type="ECO:0000313" key="1">
    <source>
        <dbReference type="EMBL" id="GBM93761.1"/>
    </source>
</evidence>
<dbReference type="AlphaFoldDB" id="A0A4Y2JTR5"/>
<protein>
    <submittedName>
        <fullName evidence="1">Uncharacterized protein</fullName>
    </submittedName>
</protein>
<gene>
    <name evidence="1" type="ORF">AVEN_51610_1</name>
</gene>
<dbReference type="GO" id="GO:0003676">
    <property type="term" value="F:nucleic acid binding"/>
    <property type="evidence" value="ECO:0007669"/>
    <property type="project" value="InterPro"/>
</dbReference>
<dbReference type="EMBL" id="BGPR01003904">
    <property type="protein sequence ID" value="GBM93761.1"/>
    <property type="molecule type" value="Genomic_DNA"/>
</dbReference>
<name>A0A4Y2JTR5_ARAVE</name>
<organism evidence="1 2">
    <name type="scientific">Araneus ventricosus</name>
    <name type="common">Orbweaver spider</name>
    <name type="synonym">Epeira ventricosa</name>
    <dbReference type="NCBI Taxonomy" id="182803"/>
    <lineage>
        <taxon>Eukaryota</taxon>
        <taxon>Metazoa</taxon>
        <taxon>Ecdysozoa</taxon>
        <taxon>Arthropoda</taxon>
        <taxon>Chelicerata</taxon>
        <taxon>Arachnida</taxon>
        <taxon>Araneae</taxon>
        <taxon>Araneomorphae</taxon>
        <taxon>Entelegynae</taxon>
        <taxon>Araneoidea</taxon>
        <taxon>Araneidae</taxon>
        <taxon>Araneus</taxon>
    </lineage>
</organism>
<dbReference type="Proteomes" id="UP000499080">
    <property type="component" value="Unassembled WGS sequence"/>
</dbReference>
<dbReference type="InterPro" id="IPR036397">
    <property type="entry name" value="RNaseH_sf"/>
</dbReference>